<accession>A0A5B7GC87</accession>
<name>A0A5B7GC87_PORTR</name>
<proteinExistence type="predicted"/>
<evidence type="ECO:0000313" key="1">
    <source>
        <dbReference type="EMBL" id="MPC55156.1"/>
    </source>
</evidence>
<evidence type="ECO:0000313" key="2">
    <source>
        <dbReference type="Proteomes" id="UP000324222"/>
    </source>
</evidence>
<keyword evidence="2" id="KW-1185">Reference proteome</keyword>
<dbReference type="AlphaFoldDB" id="A0A5B7GC87"/>
<reference evidence="1 2" key="1">
    <citation type="submission" date="2019-05" db="EMBL/GenBank/DDBJ databases">
        <title>Another draft genome of Portunus trituberculatus and its Hox gene families provides insights of decapod evolution.</title>
        <authorList>
            <person name="Jeong J.-H."/>
            <person name="Song I."/>
            <person name="Kim S."/>
            <person name="Choi T."/>
            <person name="Kim D."/>
            <person name="Ryu S."/>
            <person name="Kim W."/>
        </authorList>
    </citation>
    <scope>NUCLEOTIDE SEQUENCE [LARGE SCALE GENOMIC DNA]</scope>
    <source>
        <tissue evidence="1">Muscle</tissue>
    </source>
</reference>
<organism evidence="1 2">
    <name type="scientific">Portunus trituberculatus</name>
    <name type="common">Swimming crab</name>
    <name type="synonym">Neptunus trituberculatus</name>
    <dbReference type="NCBI Taxonomy" id="210409"/>
    <lineage>
        <taxon>Eukaryota</taxon>
        <taxon>Metazoa</taxon>
        <taxon>Ecdysozoa</taxon>
        <taxon>Arthropoda</taxon>
        <taxon>Crustacea</taxon>
        <taxon>Multicrustacea</taxon>
        <taxon>Malacostraca</taxon>
        <taxon>Eumalacostraca</taxon>
        <taxon>Eucarida</taxon>
        <taxon>Decapoda</taxon>
        <taxon>Pleocyemata</taxon>
        <taxon>Brachyura</taxon>
        <taxon>Eubrachyura</taxon>
        <taxon>Portunoidea</taxon>
        <taxon>Portunidae</taxon>
        <taxon>Portuninae</taxon>
        <taxon>Portunus</taxon>
    </lineage>
</organism>
<comment type="caution">
    <text evidence="1">The sequence shown here is derived from an EMBL/GenBank/DDBJ whole genome shotgun (WGS) entry which is preliminary data.</text>
</comment>
<gene>
    <name evidence="1" type="ORF">E2C01_049087</name>
</gene>
<dbReference type="EMBL" id="VSRR010012934">
    <property type="protein sequence ID" value="MPC55156.1"/>
    <property type="molecule type" value="Genomic_DNA"/>
</dbReference>
<dbReference type="Proteomes" id="UP000324222">
    <property type="component" value="Unassembled WGS sequence"/>
</dbReference>
<sequence>MDRNVGLTGCDGVALNIPTSSPLRKFCPCLPKALMEKKCHVNTLIGIEAEERKGLSATLPFSISLHTSASQKLNVKDWES</sequence>
<protein>
    <submittedName>
        <fullName evidence="1">Uncharacterized protein</fullName>
    </submittedName>
</protein>